<evidence type="ECO:0000313" key="2">
    <source>
        <dbReference type="EMBL" id="QPB09892.1"/>
    </source>
</evidence>
<evidence type="ECO:0000256" key="1">
    <source>
        <dbReference type="SAM" id="MobiDB-lite"/>
    </source>
</evidence>
<sequence length="142" mass="15855">MSLPRFPRQLSARVDPELVRHIRTLRIAGLSYSQMVKWGVALLADVYRQAWIYRQAPPGETPILKSYIYAPYDPNHQGPPWLDDEEITDEDRSEVRPDVPGPGPAGLPDLDLAGLGLRREAGEAAREGDVRARVPHPDAAVR</sequence>
<gene>
    <name evidence="2" type="ORF">CPT_Sentinel_058</name>
</gene>
<feature type="region of interest" description="Disordered" evidence="1">
    <location>
        <begin position="75"/>
        <end position="142"/>
    </location>
</feature>
<proteinExistence type="predicted"/>
<reference evidence="2" key="1">
    <citation type="submission" date="2020-07" db="EMBL/GenBank/DDBJ databases">
        <title>Complete genome sequence of Streptomyces phage Sentinel.</title>
        <authorList>
            <person name="Talcott A.F."/>
            <person name="Ramsey J."/>
            <person name="Moreland R."/>
            <person name="Hernandez I."/>
            <person name="Clark J.D."/>
            <person name="Liu M."/>
            <person name="Burrowes B."/>
        </authorList>
    </citation>
    <scope>NUCLEOTIDE SEQUENCE</scope>
</reference>
<name>A0A873WLM5_9CAUD</name>
<keyword evidence="3" id="KW-1185">Reference proteome</keyword>
<accession>A0A873WLM5</accession>
<feature type="compositionally biased region" description="Basic and acidic residues" evidence="1">
    <location>
        <begin position="117"/>
        <end position="142"/>
    </location>
</feature>
<dbReference type="Proteomes" id="UP000663080">
    <property type="component" value="Segment"/>
</dbReference>
<evidence type="ECO:0000313" key="3">
    <source>
        <dbReference type="Proteomes" id="UP000663080"/>
    </source>
</evidence>
<feature type="compositionally biased region" description="Low complexity" evidence="1">
    <location>
        <begin position="106"/>
        <end position="116"/>
    </location>
</feature>
<organism evidence="2 3">
    <name type="scientific">Streptomyces phage Sentinel</name>
    <dbReference type="NCBI Taxonomy" id="2767584"/>
    <lineage>
        <taxon>Viruses</taxon>
        <taxon>Duplodnaviria</taxon>
        <taxon>Heunggongvirae</taxon>
        <taxon>Uroviricota</taxon>
        <taxon>Caudoviricetes</taxon>
        <taxon>Arquatrovirinae</taxon>
        <taxon>Sentinelvirus</taxon>
        <taxon>Sentinelvirus sentinel</taxon>
    </lineage>
</organism>
<dbReference type="EMBL" id="MT701597">
    <property type="protein sequence ID" value="QPB09892.1"/>
    <property type="molecule type" value="Genomic_DNA"/>
</dbReference>
<protein>
    <submittedName>
        <fullName evidence="2">Uncharacterized protein</fullName>
    </submittedName>
</protein>
<feature type="compositionally biased region" description="Acidic residues" evidence="1">
    <location>
        <begin position="82"/>
        <end position="92"/>
    </location>
</feature>